<dbReference type="RefSeq" id="XP_020436094.1">
    <property type="nucleotide sequence ID" value="XM_020574022.1"/>
</dbReference>
<name>D3B3S9_HETP5</name>
<keyword evidence="3" id="KW-1185">Reference proteome</keyword>
<dbReference type="SUPFAM" id="SSF52402">
    <property type="entry name" value="Adenine nucleotide alpha hydrolases-like"/>
    <property type="match status" value="1"/>
</dbReference>
<reference evidence="2 3" key="1">
    <citation type="journal article" date="2011" name="Genome Res.">
        <title>Phylogeny-wide analysis of social amoeba genomes highlights ancient origins for complex intercellular communication.</title>
        <authorList>
            <person name="Heidel A.J."/>
            <person name="Lawal H.M."/>
            <person name="Felder M."/>
            <person name="Schilde C."/>
            <person name="Helps N.R."/>
            <person name="Tunggal B."/>
            <person name="Rivero F."/>
            <person name="John U."/>
            <person name="Schleicher M."/>
            <person name="Eichinger L."/>
            <person name="Platzer M."/>
            <person name="Noegel A.A."/>
            <person name="Schaap P."/>
            <person name="Gloeckner G."/>
        </authorList>
    </citation>
    <scope>NUCLEOTIDE SEQUENCE [LARGE SCALE GENOMIC DNA]</scope>
    <source>
        <strain evidence="3">ATCC 26659 / Pp 5 / PN500</strain>
    </source>
</reference>
<comment type="caution">
    <text evidence="2">The sequence shown here is derived from an EMBL/GenBank/DDBJ whole genome shotgun (WGS) entry which is preliminary data.</text>
</comment>
<evidence type="ECO:0000259" key="1">
    <source>
        <dbReference type="Pfam" id="PF00582"/>
    </source>
</evidence>
<dbReference type="OMA" id="NRYMICL"/>
<dbReference type="AlphaFoldDB" id="D3B3S9"/>
<proteinExistence type="predicted"/>
<dbReference type="EMBL" id="ADBJ01000010">
    <property type="protein sequence ID" value="EFA83977.1"/>
    <property type="molecule type" value="Genomic_DNA"/>
</dbReference>
<dbReference type="Gene3D" id="3.40.50.620">
    <property type="entry name" value="HUPs"/>
    <property type="match status" value="1"/>
</dbReference>
<organism evidence="2 3">
    <name type="scientific">Heterostelium pallidum (strain ATCC 26659 / Pp 5 / PN500)</name>
    <name type="common">Cellular slime mold</name>
    <name type="synonym">Polysphondylium pallidum</name>
    <dbReference type="NCBI Taxonomy" id="670386"/>
    <lineage>
        <taxon>Eukaryota</taxon>
        <taxon>Amoebozoa</taxon>
        <taxon>Evosea</taxon>
        <taxon>Eumycetozoa</taxon>
        <taxon>Dictyostelia</taxon>
        <taxon>Acytosteliales</taxon>
        <taxon>Acytosteliaceae</taxon>
        <taxon>Heterostelium</taxon>
    </lineage>
</organism>
<gene>
    <name evidence="2" type="ORF">PPL_03050</name>
</gene>
<accession>D3B3S9</accession>
<sequence length="136" mass="15973">MVYKYLVCLDGSEVSYRAYSWAHSQAMADELRNTHIYLLNIVDKMKIERKEISIKGVEEFVKDLEAYKIPFEAIVLETTHNLKQTICEVAEKNNVDMIIIGHDDEHKRRLHRIFDGHSDVYEYVIKHSQCAVLVFK</sequence>
<feature type="domain" description="UspA" evidence="1">
    <location>
        <begin position="4"/>
        <end position="136"/>
    </location>
</feature>
<dbReference type="GeneID" id="31358573"/>
<protein>
    <recommendedName>
        <fullName evidence="1">UspA domain-containing protein</fullName>
    </recommendedName>
</protein>
<evidence type="ECO:0000313" key="2">
    <source>
        <dbReference type="EMBL" id="EFA83977.1"/>
    </source>
</evidence>
<dbReference type="InParanoid" id="D3B3S9"/>
<dbReference type="InterPro" id="IPR006016">
    <property type="entry name" value="UspA"/>
</dbReference>
<dbReference type="Pfam" id="PF00582">
    <property type="entry name" value="Usp"/>
    <property type="match status" value="1"/>
</dbReference>
<dbReference type="Proteomes" id="UP000001396">
    <property type="component" value="Unassembled WGS sequence"/>
</dbReference>
<evidence type="ECO:0000313" key="3">
    <source>
        <dbReference type="Proteomes" id="UP000001396"/>
    </source>
</evidence>
<dbReference type="InterPro" id="IPR014729">
    <property type="entry name" value="Rossmann-like_a/b/a_fold"/>
</dbReference>
<dbReference type="CDD" id="cd00293">
    <property type="entry name" value="USP-like"/>
    <property type="match status" value="1"/>
</dbReference>